<comment type="similarity">
    <text evidence="1">Belongs to the glycosyltransferase 2 family.</text>
</comment>
<dbReference type="PANTHER" id="PTHR48090:SF7">
    <property type="entry name" value="RFBJ PROTEIN"/>
    <property type="match status" value="1"/>
</dbReference>
<gene>
    <name evidence="3" type="ORF">BKA02_002015</name>
</gene>
<comment type="caution">
    <text evidence="3">The sequence shown here is derived from an EMBL/GenBank/DDBJ whole genome shotgun (WGS) entry which is preliminary data.</text>
</comment>
<dbReference type="CDD" id="cd04179">
    <property type="entry name" value="DPM_DPG-synthase_like"/>
    <property type="match status" value="1"/>
</dbReference>
<dbReference type="InterPro" id="IPR050256">
    <property type="entry name" value="Glycosyltransferase_2"/>
</dbReference>
<dbReference type="AlphaFoldDB" id="A0A7Y9EVY6"/>
<dbReference type="RefSeq" id="WP_179433697.1">
    <property type="nucleotide sequence ID" value="NZ_BAABLC010000002.1"/>
</dbReference>
<keyword evidence="4" id="KW-1185">Reference proteome</keyword>
<reference evidence="3 4" key="1">
    <citation type="submission" date="2020-07" db="EMBL/GenBank/DDBJ databases">
        <title>Sequencing the genomes of 1000 actinobacteria strains.</title>
        <authorList>
            <person name="Klenk H.-P."/>
        </authorList>
    </citation>
    <scope>NUCLEOTIDE SEQUENCE [LARGE SCALE GENOMIC DNA]</scope>
    <source>
        <strain evidence="3 4">DSM 22185</strain>
    </source>
</reference>
<dbReference type="Proteomes" id="UP000552045">
    <property type="component" value="Unassembled WGS sequence"/>
</dbReference>
<keyword evidence="3" id="KW-0808">Transferase</keyword>
<name>A0A7Y9EVY6_9MICO</name>
<dbReference type="Gene3D" id="3.90.550.10">
    <property type="entry name" value="Spore Coat Polysaccharide Biosynthesis Protein SpsA, Chain A"/>
    <property type="match status" value="1"/>
</dbReference>
<dbReference type="InterPro" id="IPR001173">
    <property type="entry name" value="Glyco_trans_2-like"/>
</dbReference>
<sequence length="242" mass="25957">MASPRERALIIVPAWNEEQNVANTVREIRDADPAYDVLVIDDGSTDATAAVAAAAGARVVILPFNMGVGGAMRTGFTYAQRHGYSQAIQVDADGQHNPADIAAVLAGLSDADISIAARFADVGDYKARGPRRWAMKMLAAVLSRISGVRLTDVTSGFRAANRRAIDQYVRFYPAEYLGDTIDSLVGAIHAGLTVTQVPVAMRPRAHGQPSHNPLAAARYLFRAAFALALALLRGRRTKERTS</sequence>
<accession>A0A7Y9EVY6</accession>
<evidence type="ECO:0000313" key="3">
    <source>
        <dbReference type="EMBL" id="NYD54960.1"/>
    </source>
</evidence>
<organism evidence="3 4">
    <name type="scientific">Microbacterium pseudoresistens</name>
    <dbReference type="NCBI Taxonomy" id="640634"/>
    <lineage>
        <taxon>Bacteria</taxon>
        <taxon>Bacillati</taxon>
        <taxon>Actinomycetota</taxon>
        <taxon>Actinomycetes</taxon>
        <taxon>Micrococcales</taxon>
        <taxon>Microbacteriaceae</taxon>
        <taxon>Microbacterium</taxon>
    </lineage>
</organism>
<dbReference type="EMBL" id="JACCBH010000001">
    <property type="protein sequence ID" value="NYD54960.1"/>
    <property type="molecule type" value="Genomic_DNA"/>
</dbReference>
<dbReference type="SUPFAM" id="SSF53448">
    <property type="entry name" value="Nucleotide-diphospho-sugar transferases"/>
    <property type="match status" value="1"/>
</dbReference>
<dbReference type="InterPro" id="IPR029044">
    <property type="entry name" value="Nucleotide-diphossugar_trans"/>
</dbReference>
<evidence type="ECO:0000313" key="4">
    <source>
        <dbReference type="Proteomes" id="UP000552045"/>
    </source>
</evidence>
<dbReference type="Pfam" id="PF00535">
    <property type="entry name" value="Glycos_transf_2"/>
    <property type="match status" value="1"/>
</dbReference>
<dbReference type="PANTHER" id="PTHR48090">
    <property type="entry name" value="UNDECAPRENYL-PHOSPHATE 4-DEOXY-4-FORMAMIDO-L-ARABINOSE TRANSFERASE-RELATED"/>
    <property type="match status" value="1"/>
</dbReference>
<feature type="domain" description="Glycosyltransferase 2-like" evidence="2">
    <location>
        <begin position="10"/>
        <end position="168"/>
    </location>
</feature>
<evidence type="ECO:0000256" key="1">
    <source>
        <dbReference type="ARBA" id="ARBA00006739"/>
    </source>
</evidence>
<dbReference type="GO" id="GO:0016740">
    <property type="term" value="F:transferase activity"/>
    <property type="evidence" value="ECO:0007669"/>
    <property type="project" value="UniProtKB-KW"/>
</dbReference>
<proteinExistence type="inferred from homology"/>
<protein>
    <submittedName>
        <fullName evidence="3">Glycosyltransferase involved in cell wall biosynthesis</fullName>
    </submittedName>
</protein>
<evidence type="ECO:0000259" key="2">
    <source>
        <dbReference type="Pfam" id="PF00535"/>
    </source>
</evidence>